<name>A0ABS9J1S9_9FLAO</name>
<dbReference type="EMBL" id="JAETXX010000002">
    <property type="protein sequence ID" value="MCF8714300.1"/>
    <property type="molecule type" value="Genomic_DNA"/>
</dbReference>
<evidence type="ECO:0008006" key="4">
    <source>
        <dbReference type="Google" id="ProtNLM"/>
    </source>
</evidence>
<gene>
    <name evidence="2" type="ORF">JM658_05605</name>
</gene>
<accession>A0ABS9J1S9</accession>
<keyword evidence="1" id="KW-0472">Membrane</keyword>
<dbReference type="Proteomes" id="UP000829517">
    <property type="component" value="Unassembled WGS sequence"/>
</dbReference>
<sequence length="110" mass="12982">MEIKPKREGKTTAIIGYLMLVGSLIAIMMNLEKQNPFARFHIRQGFGLSLMFIVIAIFIGNFDSWMISFAFYIFISILWTYAFVTMLQEKYIEVPLVGKYFQKWFTFIKQ</sequence>
<comment type="caution">
    <text evidence="2">The sequence shown here is derived from an EMBL/GenBank/DDBJ whole genome shotgun (WGS) entry which is preliminary data.</text>
</comment>
<proteinExistence type="predicted"/>
<keyword evidence="1" id="KW-0812">Transmembrane</keyword>
<keyword evidence="3" id="KW-1185">Reference proteome</keyword>
<evidence type="ECO:0000313" key="2">
    <source>
        <dbReference type="EMBL" id="MCF8714300.1"/>
    </source>
</evidence>
<keyword evidence="1" id="KW-1133">Transmembrane helix</keyword>
<feature type="transmembrane region" description="Helical" evidence="1">
    <location>
        <begin position="12"/>
        <end position="31"/>
    </location>
</feature>
<feature type="transmembrane region" description="Helical" evidence="1">
    <location>
        <begin position="65"/>
        <end position="84"/>
    </location>
</feature>
<feature type="transmembrane region" description="Helical" evidence="1">
    <location>
        <begin position="40"/>
        <end position="59"/>
    </location>
</feature>
<evidence type="ECO:0000256" key="1">
    <source>
        <dbReference type="SAM" id="Phobius"/>
    </source>
</evidence>
<reference evidence="2 3" key="1">
    <citation type="submission" date="2021-01" db="EMBL/GenBank/DDBJ databases">
        <title>Genome sequencing of Joostella atrarenae M1-2 (= KCTC 23194).</title>
        <authorList>
            <person name="Zakaria M.R."/>
            <person name="Lam M.Q."/>
            <person name="Chong C.S."/>
        </authorList>
    </citation>
    <scope>NUCLEOTIDE SEQUENCE [LARGE SCALE GENOMIC DNA]</scope>
    <source>
        <strain evidence="2 3">M1-2</strain>
    </source>
</reference>
<evidence type="ECO:0000313" key="3">
    <source>
        <dbReference type="Proteomes" id="UP000829517"/>
    </source>
</evidence>
<protein>
    <recommendedName>
        <fullName evidence="4">Chloroplast import component protein (Tic20)</fullName>
    </recommendedName>
</protein>
<dbReference type="RefSeq" id="WP_236958261.1">
    <property type="nucleotide sequence ID" value="NZ_JAETXX010000002.1"/>
</dbReference>
<organism evidence="2 3">
    <name type="scientific">Joostella atrarenae</name>
    <dbReference type="NCBI Taxonomy" id="679257"/>
    <lineage>
        <taxon>Bacteria</taxon>
        <taxon>Pseudomonadati</taxon>
        <taxon>Bacteroidota</taxon>
        <taxon>Flavobacteriia</taxon>
        <taxon>Flavobacteriales</taxon>
        <taxon>Flavobacteriaceae</taxon>
        <taxon>Joostella</taxon>
    </lineage>
</organism>